<gene>
    <name evidence="1" type="ORF">HGB41_20355</name>
</gene>
<comment type="caution">
    <text evidence="1">The sequence shown here is derived from an EMBL/GenBank/DDBJ whole genome shotgun (WGS) entry which is preliminary data.</text>
</comment>
<proteinExistence type="predicted"/>
<dbReference type="RefSeq" id="WP_171087891.1">
    <property type="nucleotide sequence ID" value="NZ_JABAIV010000009.1"/>
</dbReference>
<sequence>MDRRNDYKTALLIDAAIHEAASEGRPRAATELAGIGVPLEITMRVLTRPAERRHQIASLNTVAVEIKRQ</sequence>
<name>A0A7Y2K2G8_9BURK</name>
<accession>A0A7Y2K2G8</accession>
<organism evidence="1 2">
    <name type="scientific">Telluria aromaticivorans</name>
    <dbReference type="NCBI Taxonomy" id="2725995"/>
    <lineage>
        <taxon>Bacteria</taxon>
        <taxon>Pseudomonadati</taxon>
        <taxon>Pseudomonadota</taxon>
        <taxon>Betaproteobacteria</taxon>
        <taxon>Burkholderiales</taxon>
        <taxon>Oxalobacteraceae</taxon>
        <taxon>Telluria group</taxon>
        <taxon>Telluria</taxon>
    </lineage>
</organism>
<dbReference type="AlphaFoldDB" id="A0A7Y2K2G8"/>
<dbReference type="Proteomes" id="UP000533905">
    <property type="component" value="Unassembled WGS sequence"/>
</dbReference>
<dbReference type="EMBL" id="JABAIV010000009">
    <property type="protein sequence ID" value="NNG25341.1"/>
    <property type="molecule type" value="Genomic_DNA"/>
</dbReference>
<protein>
    <submittedName>
        <fullName evidence="1">Uncharacterized protein</fullName>
    </submittedName>
</protein>
<evidence type="ECO:0000313" key="1">
    <source>
        <dbReference type="EMBL" id="NNG25341.1"/>
    </source>
</evidence>
<reference evidence="1 2" key="1">
    <citation type="submission" date="2020-04" db="EMBL/GenBank/DDBJ databases">
        <title>Massilia sp. nov., a cold adapted bacteria isolated from Arctic soil.</title>
        <authorList>
            <person name="Son J."/>
            <person name="Ka J.-O."/>
        </authorList>
    </citation>
    <scope>NUCLEOTIDE SEQUENCE [LARGE SCALE GENOMIC DNA]</scope>
    <source>
        <strain evidence="1 2">ML15P13</strain>
    </source>
</reference>
<keyword evidence="2" id="KW-1185">Reference proteome</keyword>
<evidence type="ECO:0000313" key="2">
    <source>
        <dbReference type="Proteomes" id="UP000533905"/>
    </source>
</evidence>